<keyword evidence="2" id="KW-1185">Reference proteome</keyword>
<evidence type="ECO:0000313" key="1">
    <source>
        <dbReference type="EMBL" id="KAJ3557451.1"/>
    </source>
</evidence>
<protein>
    <submittedName>
        <fullName evidence="1">Uncharacterized protein</fullName>
    </submittedName>
</protein>
<sequence>MPASTGLFKGLSASRMGSALEASAPTTADSAHVLKDVPMVVSRQGTHATDPDSRDIHNIAPRKWSQEDQDKVDAQTKKKITKELVSTWMDRLQLISVITTFFAAIEAQLIGVVTPSGASVNDVSAIGKAAAVTLACSLVVHVFAAILSFIAAFFLVRFRLNEATSEELKIEHAPSPKASEYDLPRIFTSNPNLELVGPFRRGHPPTHLLERCHGIAMFLALVGFLMALLGVMCFVWASLPSSASVASTICVALCIVACIVAIFAKAEEPTLTAKSFC</sequence>
<accession>A0ACC1TB36</accession>
<reference evidence="1" key="1">
    <citation type="submission" date="2022-07" db="EMBL/GenBank/DDBJ databases">
        <title>Genome Sequence of Phlebia brevispora.</title>
        <authorList>
            <person name="Buettner E."/>
        </authorList>
    </citation>
    <scope>NUCLEOTIDE SEQUENCE</scope>
    <source>
        <strain evidence="1">MPL23</strain>
    </source>
</reference>
<name>A0ACC1TB36_9APHY</name>
<dbReference type="EMBL" id="JANHOG010000156">
    <property type="protein sequence ID" value="KAJ3557451.1"/>
    <property type="molecule type" value="Genomic_DNA"/>
</dbReference>
<organism evidence="1 2">
    <name type="scientific">Phlebia brevispora</name>
    <dbReference type="NCBI Taxonomy" id="194682"/>
    <lineage>
        <taxon>Eukaryota</taxon>
        <taxon>Fungi</taxon>
        <taxon>Dikarya</taxon>
        <taxon>Basidiomycota</taxon>
        <taxon>Agaricomycotina</taxon>
        <taxon>Agaricomycetes</taxon>
        <taxon>Polyporales</taxon>
        <taxon>Meruliaceae</taxon>
        <taxon>Phlebia</taxon>
    </lineage>
</organism>
<comment type="caution">
    <text evidence="1">The sequence shown here is derived from an EMBL/GenBank/DDBJ whole genome shotgun (WGS) entry which is preliminary data.</text>
</comment>
<dbReference type="Proteomes" id="UP001148662">
    <property type="component" value="Unassembled WGS sequence"/>
</dbReference>
<proteinExistence type="predicted"/>
<gene>
    <name evidence="1" type="ORF">NM688_g1469</name>
</gene>
<evidence type="ECO:0000313" key="2">
    <source>
        <dbReference type="Proteomes" id="UP001148662"/>
    </source>
</evidence>